<evidence type="ECO:0000313" key="7">
    <source>
        <dbReference type="EMBL" id="AKV83834.1"/>
    </source>
</evidence>
<dbReference type="EMBL" id="CP012175">
    <property type="protein sequence ID" value="AKV81602.1"/>
    <property type="molecule type" value="Genomic_DNA"/>
</dbReference>
<feature type="binding site" evidence="1">
    <location>
        <position position="286"/>
    </location>
    <ligand>
        <name>[4Fe-4S] cluster</name>
        <dbReference type="ChEBI" id="CHEBI:49883"/>
    </ligand>
</feature>
<feature type="binding site" evidence="1">
    <location>
        <position position="216"/>
    </location>
    <ligand>
        <name>[4Fe-4S] cluster</name>
        <dbReference type="ChEBI" id="CHEBI:49883"/>
    </ligand>
</feature>
<protein>
    <recommendedName>
        <fullName evidence="1">DNA primase large subunit PriL</fullName>
    </recommendedName>
</protein>
<comment type="similarity">
    <text evidence="1">Belongs to the eukaryotic-type primase large subunit family.</text>
</comment>
<keyword evidence="2" id="KW-0548">Nucleotidyltransferase</keyword>
<evidence type="ECO:0000313" key="9">
    <source>
        <dbReference type="Proteomes" id="UP000056255"/>
    </source>
</evidence>
<accession>A0A088E6S2</accession>
<dbReference type="EMBL" id="CP012173">
    <property type="protein sequence ID" value="AKV77106.1"/>
    <property type="molecule type" value="Genomic_DNA"/>
</dbReference>
<evidence type="ECO:0000313" key="8">
    <source>
        <dbReference type="Proteomes" id="UP000029084"/>
    </source>
</evidence>
<dbReference type="Proteomes" id="UP000062475">
    <property type="component" value="Chromosome"/>
</dbReference>
<dbReference type="Proteomes" id="UP000068832">
    <property type="component" value="Chromosome"/>
</dbReference>
<keyword evidence="1" id="KW-0411">Iron-sulfur</keyword>
<evidence type="ECO:0000313" key="12">
    <source>
        <dbReference type="Proteomes" id="UP000062475"/>
    </source>
</evidence>
<dbReference type="InterPro" id="IPR023642">
    <property type="entry name" value="DNA_primase_lsu_PriL"/>
</dbReference>
<dbReference type="PATRIC" id="fig|43687.5.peg.2070"/>
<dbReference type="NCBIfam" id="NF007127">
    <property type="entry name" value="PRK09568.1"/>
    <property type="match status" value="1"/>
</dbReference>
<keyword evidence="1" id="KW-0235">DNA replication</keyword>
<dbReference type="SUPFAM" id="SSF140914">
    <property type="entry name" value="PriB N-terminal domain-like"/>
    <property type="match status" value="1"/>
</dbReference>
<evidence type="ECO:0000313" key="10">
    <source>
        <dbReference type="Proteomes" id="UP000061362"/>
    </source>
</evidence>
<dbReference type="Proteomes" id="UP000061362">
    <property type="component" value="Chromosome"/>
</dbReference>
<evidence type="ECO:0000313" key="3">
    <source>
        <dbReference type="EMBL" id="AKV74869.1"/>
    </source>
</evidence>
<evidence type="ECO:0000313" key="11">
    <source>
        <dbReference type="Proteomes" id="UP000062398"/>
    </source>
</evidence>
<dbReference type="Proteomes" id="UP000056255">
    <property type="component" value="Chromosome"/>
</dbReference>
<keyword evidence="2" id="KW-0808">Transferase</keyword>
<keyword evidence="1" id="KW-0408">Iron</keyword>
<name>A0A088E6S2_9CREN</name>
<dbReference type="EMBL" id="CP008822">
    <property type="protein sequence ID" value="AIM28036.1"/>
    <property type="molecule type" value="Genomic_DNA"/>
</dbReference>
<keyword evidence="1" id="KW-0004">4Fe-4S</keyword>
<dbReference type="GO" id="GO:0006269">
    <property type="term" value="P:DNA replication, synthesis of primer"/>
    <property type="evidence" value="ECO:0007669"/>
    <property type="project" value="UniProtKB-UniRule"/>
</dbReference>
<dbReference type="CDD" id="cd06560">
    <property type="entry name" value="PriL"/>
    <property type="match status" value="1"/>
</dbReference>
<dbReference type="Pfam" id="PF26466">
    <property type="entry name" value="DNA_primase_lrg_N"/>
    <property type="match status" value="1"/>
</dbReference>
<comment type="cofactor">
    <cofactor evidence="1">
        <name>[4Fe-4S] cluster</name>
        <dbReference type="ChEBI" id="CHEBI:49883"/>
    </cofactor>
    <text evidence="1">Binds 1 [4Fe-4S] cluster.</text>
</comment>
<dbReference type="OrthoDB" id="46081at2157"/>
<dbReference type="AlphaFoldDB" id="A0A088E6S2"/>
<organism evidence="2 8">
    <name type="scientific">Metallosphaera sedula</name>
    <dbReference type="NCBI Taxonomy" id="43687"/>
    <lineage>
        <taxon>Archaea</taxon>
        <taxon>Thermoproteota</taxon>
        <taxon>Thermoprotei</taxon>
        <taxon>Sulfolobales</taxon>
        <taxon>Sulfolobaceae</taxon>
        <taxon>Metallosphaera</taxon>
    </lineage>
</organism>
<reference evidence="10 11" key="2">
    <citation type="journal article" date="2015" name="Genome Announc.">
        <title>Complete Genome Sequences of Evolved Arsenate-Resistant Metallosphaera sedula Strains.</title>
        <authorList>
            <person name="Ai C."/>
            <person name="McCarthy S."/>
            <person name="Schackwitz W."/>
            <person name="Martin J."/>
            <person name="Lipzen A."/>
            <person name="Blum P."/>
        </authorList>
    </citation>
    <scope>NUCLEOTIDE SEQUENCE [LARGE SCALE GENOMIC DNA]</scope>
    <source>
        <strain evidence="5 11">ARS120-1</strain>
        <strain evidence="6 10">ARS120-2</strain>
        <strain evidence="3 13">ARS50-1</strain>
        <strain evidence="4 12">ARS50-2</strain>
    </source>
</reference>
<keyword evidence="1" id="KW-0479">Metal-binding</keyword>
<keyword evidence="1" id="KW-0639">Primosome</keyword>
<dbReference type="OMA" id="KYMPYSC"/>
<proteinExistence type="inferred from homology"/>
<dbReference type="HAMAP" id="MF_00701">
    <property type="entry name" value="DNA_primase_lrg_arc"/>
    <property type="match status" value="1"/>
</dbReference>
<comment type="function">
    <text evidence="1">Regulatory subunit of DNA primase, an RNA polymerase that catalyzes the synthesis of short RNA molecules used as primers for DNA polymerase during DNA replication. Stabilizes and modulates the activity of the small subunit, increasing the rate of DNA synthesis, and conferring RNA synthesis capability. The DNA polymerase activity may enable DNA primase to also catalyze primer extension after primer synthesis. May also play a role in DNA repair.</text>
</comment>
<gene>
    <name evidence="1" type="primary">priL</name>
    <name evidence="2" type="ORF">HA72_1912</name>
    <name evidence="3" type="ORF">MsedA_1961</name>
    <name evidence="4" type="ORF">MsedB_1963</name>
    <name evidence="5" type="ORF">MsedC_1961</name>
    <name evidence="6" type="ORF">MsedD_1962</name>
    <name evidence="7" type="ORF">MsedE_1962</name>
</gene>
<reference evidence="2 8" key="1">
    <citation type="journal article" date="2014" name="J. Bacteriol.">
        <title>Role of an Archaeal PitA Transporter in the Copper and Arsenic Resistance of Metallosphaera sedula, an Extreme Thermoacidophile.</title>
        <authorList>
            <person name="McCarthy S."/>
            <person name="Ai C."/>
            <person name="Wheaton G."/>
            <person name="Tevatia R."/>
            <person name="Eckrich V."/>
            <person name="Kelly R."/>
            <person name="Blum P."/>
        </authorList>
    </citation>
    <scope>NUCLEOTIDE SEQUENCE [LARGE SCALE GENOMIC DNA]</scope>
    <source>
        <strain evidence="2 8">CuR1</strain>
    </source>
</reference>
<reference evidence="7 9" key="3">
    <citation type="submission" date="2015-07" db="EMBL/GenBank/DDBJ databases">
        <title>Physiological, transcriptional responses and genome re-sequencing of acid resistant extremely thermoacidophilic Metallosphaera sedula SARC-M1.</title>
        <authorList>
            <person name="Ai C."/>
            <person name="McCarthy S."/>
            <person name="Eckrich V."/>
            <person name="Rudrappa D."/>
            <person name="Qiu G."/>
            <person name="Blum P."/>
        </authorList>
    </citation>
    <scope>NUCLEOTIDE SEQUENCE [LARGE SCALE GENOMIC DNA]</scope>
    <source>
        <strain evidence="7 9">SARC-M1</strain>
    </source>
</reference>
<dbReference type="EMBL" id="CP012176">
    <property type="protein sequence ID" value="AKV83834.1"/>
    <property type="molecule type" value="Genomic_DNA"/>
</dbReference>
<dbReference type="EMBL" id="CP012174">
    <property type="protein sequence ID" value="AKV79357.1"/>
    <property type="molecule type" value="Genomic_DNA"/>
</dbReference>
<sequence length="307" mass="35712">MVLDYNKYPFMVSVDEVIKRENAVDLYTLLTTDGKAIREAKNRIREIVTGKEVKRLKEYTSPQLVFFAELLILGVLNDKRTTERVLRKEKDLFMRDLEREEDADLLTVFKWLGFNVKMSSLKYHEVTRGKVQPKRLDYSLHFLEYLKAIKGSKEFPLTQRILHKGYVYMDRSTLLKLLGFNLLKRLRETVKPIPMEEVPETLVDIIMMRGGKTPPCIRAIQEKRERSREEALALAVYMANTGSSVDSIALVLEKNGEENPMEQVKRIFKEKMVIYSCQRMKELGMCVSDCGTRSPLQFYYGSADITK</sequence>
<dbReference type="EMBL" id="CP012172">
    <property type="protein sequence ID" value="AKV74869.1"/>
    <property type="molecule type" value="Genomic_DNA"/>
</dbReference>
<evidence type="ECO:0000313" key="4">
    <source>
        <dbReference type="EMBL" id="AKV77106.1"/>
    </source>
</evidence>
<feature type="binding site" evidence="1">
    <location>
        <position position="290"/>
    </location>
    <ligand>
        <name>[4Fe-4S] cluster</name>
        <dbReference type="ChEBI" id="CHEBI:49883"/>
    </ligand>
</feature>
<evidence type="ECO:0000313" key="2">
    <source>
        <dbReference type="EMBL" id="AIM28036.1"/>
    </source>
</evidence>
<evidence type="ECO:0000256" key="1">
    <source>
        <dbReference type="HAMAP-Rule" id="MF_00701"/>
    </source>
</evidence>
<evidence type="ECO:0000313" key="6">
    <source>
        <dbReference type="EMBL" id="AKV81602.1"/>
    </source>
</evidence>
<feature type="binding site" evidence="1">
    <location>
        <position position="277"/>
    </location>
    <ligand>
        <name>[4Fe-4S] cluster</name>
        <dbReference type="ChEBI" id="CHEBI:49883"/>
    </ligand>
</feature>
<evidence type="ECO:0000313" key="13">
    <source>
        <dbReference type="Proteomes" id="UP000068832"/>
    </source>
</evidence>
<dbReference type="GO" id="GO:1990077">
    <property type="term" value="C:primosome complex"/>
    <property type="evidence" value="ECO:0007669"/>
    <property type="project" value="UniProtKB-KW"/>
</dbReference>
<dbReference type="Proteomes" id="UP000029084">
    <property type="component" value="Chromosome"/>
</dbReference>
<comment type="subunit">
    <text evidence="1">Heterodimer of a small subunit (PriS) and a large subunit (PriL).</text>
</comment>
<evidence type="ECO:0000313" key="5">
    <source>
        <dbReference type="EMBL" id="AKV79357.1"/>
    </source>
</evidence>
<dbReference type="GO" id="GO:0003899">
    <property type="term" value="F:DNA-directed RNA polymerase activity"/>
    <property type="evidence" value="ECO:0007669"/>
    <property type="project" value="InterPro"/>
</dbReference>
<dbReference type="GO" id="GO:0051539">
    <property type="term" value="F:4 iron, 4 sulfur cluster binding"/>
    <property type="evidence" value="ECO:0007669"/>
    <property type="project" value="UniProtKB-UniRule"/>
</dbReference>
<dbReference type="GO" id="GO:0046872">
    <property type="term" value="F:metal ion binding"/>
    <property type="evidence" value="ECO:0007669"/>
    <property type="project" value="UniProtKB-KW"/>
</dbReference>
<dbReference type="Proteomes" id="UP000062398">
    <property type="component" value="Chromosome"/>
</dbReference>